<dbReference type="GO" id="GO:0016020">
    <property type="term" value="C:membrane"/>
    <property type="evidence" value="ECO:0000266"/>
    <property type="project" value="RGD"/>
</dbReference>
<dbReference type="InterPro" id="IPR011022">
    <property type="entry name" value="Arrestin_C-like"/>
</dbReference>
<dbReference type="GO" id="GO:0007283">
    <property type="term" value="P:spermatogenesis"/>
    <property type="evidence" value="ECO:0000266"/>
    <property type="project" value="RGD"/>
</dbReference>
<dbReference type="HOGENOM" id="CLU_855171_0_0_1"/>
<evidence type="ECO:0000256" key="1">
    <source>
        <dbReference type="ARBA" id="ARBA00005298"/>
    </source>
</evidence>
<dbReference type="InterPro" id="IPR014756">
    <property type="entry name" value="Ig_E-set"/>
</dbReference>
<dbReference type="InterPro" id="IPR014752">
    <property type="entry name" value="Arrestin-like_C"/>
</dbReference>
<name>M0R521_RAT</name>
<organism evidence="3 4">
    <name type="scientific">Rattus norvegicus</name>
    <name type="common">Rat</name>
    <dbReference type="NCBI Taxonomy" id="10116"/>
    <lineage>
        <taxon>Eukaryota</taxon>
        <taxon>Metazoa</taxon>
        <taxon>Chordata</taxon>
        <taxon>Craniata</taxon>
        <taxon>Vertebrata</taxon>
        <taxon>Euteleostomi</taxon>
        <taxon>Mammalia</taxon>
        <taxon>Eutheria</taxon>
        <taxon>Euarchontoglires</taxon>
        <taxon>Glires</taxon>
        <taxon>Rodentia</taxon>
        <taxon>Myomorpha</taxon>
        <taxon>Muroidea</taxon>
        <taxon>Muridae</taxon>
        <taxon>Murinae</taxon>
        <taxon>Rattus</taxon>
    </lineage>
</organism>
<protein>
    <submittedName>
        <fullName evidence="3">Arrestin domain containing 5</fullName>
    </submittedName>
</protein>
<dbReference type="AGR" id="RGD:1591748"/>
<dbReference type="CTD" id="645432"/>
<dbReference type="OrthoDB" id="7785529at2759"/>
<accession>M0R521</accession>
<dbReference type="SUPFAM" id="SSF81296">
    <property type="entry name" value="E set domains"/>
    <property type="match status" value="2"/>
</dbReference>
<dbReference type="GeneTree" id="ENSGT00510000049183"/>
<gene>
    <name evidence="3 5" type="primary">Arrdc5</name>
</gene>
<dbReference type="Gene3D" id="2.60.40.640">
    <property type="match status" value="2"/>
</dbReference>
<evidence type="ECO:0000259" key="2">
    <source>
        <dbReference type="SMART" id="SM01017"/>
    </source>
</evidence>
<dbReference type="PANTHER" id="PTHR11188">
    <property type="entry name" value="ARRESTIN DOMAIN CONTAINING PROTEIN"/>
    <property type="match status" value="1"/>
</dbReference>
<dbReference type="RGD" id="1591748">
    <property type="gene designation" value="Arrdc5"/>
</dbReference>
<dbReference type="PANTHER" id="PTHR11188:SF172">
    <property type="entry name" value="ARRESTIN DOMAIN-CONTAINING PROTEIN 5"/>
    <property type="match status" value="1"/>
</dbReference>
<dbReference type="Pfam" id="PF00339">
    <property type="entry name" value="Arrestin_N"/>
    <property type="match status" value="1"/>
</dbReference>
<dbReference type="PaxDb" id="10116-ENSRNOP00000064476"/>
<feature type="domain" description="Arrestin C-terminal-like" evidence="2">
    <location>
        <begin position="200"/>
        <end position="337"/>
    </location>
</feature>
<evidence type="ECO:0000313" key="3">
    <source>
        <dbReference type="Ensembl" id="ENSRNOP00000064476.2"/>
    </source>
</evidence>
<dbReference type="SMART" id="SM01017">
    <property type="entry name" value="Arrestin_C"/>
    <property type="match status" value="1"/>
</dbReference>
<dbReference type="AlphaFoldDB" id="M0R521"/>
<reference evidence="3" key="2">
    <citation type="submission" date="2025-08" db="UniProtKB">
        <authorList>
            <consortium name="Ensembl"/>
        </authorList>
    </citation>
    <scope>IDENTIFICATION</scope>
    <source>
        <strain evidence="3">Brown Norway</strain>
    </source>
</reference>
<sequence>MSQRSLQQGTQGIWVILRGGGECLSPAQLPMSVVKSIEVVLPQDAVYLAGSNIDGQVVLTLNSTLVDPVVKVELVGRGYVEWNEEIGETRDYSRDVICNNKADYVHKTKTFPIKDNWLRAGSHTFDFHFNLPPRLPSTFNSKIGHISYFVQALCMGREHILAKKRLYLLVQGISEFRQRNLSENPLSVEAEKKVSYNCCSRGWVSLHVQMSKNTFVPGEKVTFTSEIRNHTGKYIKTVVFALYAHVQYEGFTPSAERRRRADSSELLRQMANARIPAFNSTTVVSAFNLPLVLSVSSGSQENEIMRTSYELVVTIHLPWSLSTVKAGLPIIITSAREDKANCPQVNELPYEDHLV</sequence>
<dbReference type="GO" id="GO:0005886">
    <property type="term" value="C:plasma membrane"/>
    <property type="evidence" value="ECO:0000318"/>
    <property type="project" value="GO_Central"/>
</dbReference>
<reference evidence="3" key="1">
    <citation type="submission" date="2024-01" db="EMBL/GenBank/DDBJ databases">
        <title>GRCr8: a new rat reference genome assembly contstructed from accurate long reads and long range scaffolding.</title>
        <authorList>
            <person name="Doris P.A."/>
            <person name="Kalbfleisch T."/>
            <person name="Li K."/>
            <person name="Howe K."/>
            <person name="Wood J."/>
        </authorList>
    </citation>
    <scope>NUCLEOTIDE SEQUENCE [LARGE SCALE GENOMIC DNA]</scope>
    <source>
        <strain evidence="3">Brown Norway</strain>
    </source>
</reference>
<dbReference type="STRING" id="10116.ENSRNOP00000064476"/>
<comment type="similarity">
    <text evidence="1">Belongs to the arrestin family.</text>
</comment>
<reference evidence="3" key="3">
    <citation type="submission" date="2025-09" db="UniProtKB">
        <authorList>
            <consortium name="Ensembl"/>
        </authorList>
    </citation>
    <scope>IDENTIFICATION</scope>
    <source>
        <strain evidence="3">Brown Norway</strain>
    </source>
</reference>
<evidence type="ECO:0000313" key="4">
    <source>
        <dbReference type="Proteomes" id="UP000002494"/>
    </source>
</evidence>
<dbReference type="GO" id="GO:0005737">
    <property type="term" value="C:cytoplasm"/>
    <property type="evidence" value="ECO:0000318"/>
    <property type="project" value="GO_Central"/>
</dbReference>
<dbReference type="GO" id="GO:0015031">
    <property type="term" value="P:protein transport"/>
    <property type="evidence" value="ECO:0000318"/>
    <property type="project" value="GO_Central"/>
</dbReference>
<dbReference type="Proteomes" id="UP000002494">
    <property type="component" value="Chromosome 9"/>
</dbReference>
<dbReference type="InterPro" id="IPR050357">
    <property type="entry name" value="Arrestin_domain-protein"/>
</dbReference>
<evidence type="ECO:0000313" key="5">
    <source>
        <dbReference type="RGD" id="1591748"/>
    </source>
</evidence>
<dbReference type="Ensembl" id="ENSRNOT00000073054.3">
    <property type="protein sequence ID" value="ENSRNOP00000064476.2"/>
    <property type="gene ID" value="ENSRNOG00000047223.3"/>
</dbReference>
<dbReference type="KEGG" id="rno:680452"/>
<keyword evidence="4" id="KW-1185">Reference proteome</keyword>
<dbReference type="GO" id="GO:0005768">
    <property type="term" value="C:endosome"/>
    <property type="evidence" value="ECO:0000318"/>
    <property type="project" value="GO_Central"/>
</dbReference>
<dbReference type="FunCoup" id="M0R521">
    <property type="interactions" value="1"/>
</dbReference>
<dbReference type="eggNOG" id="KOG3780">
    <property type="taxonomic scope" value="Eukaryota"/>
</dbReference>
<dbReference type="Bgee" id="ENSRNOG00000047223">
    <property type="expression patterns" value="Expressed in testis and 3 other cell types or tissues"/>
</dbReference>
<dbReference type="SMR" id="M0R521"/>
<dbReference type="InterPro" id="IPR011021">
    <property type="entry name" value="Arrestin-like_N"/>
</dbReference>
<dbReference type="Pfam" id="PF02752">
    <property type="entry name" value="Arrestin_C"/>
    <property type="match status" value="1"/>
</dbReference>
<dbReference type="OMA" id="MTRFNTT"/>
<proteinExistence type="inferred from homology"/>